<gene>
    <name evidence="2" type="ORF">BCIN_06g06120</name>
</gene>
<feature type="region of interest" description="Disordered" evidence="1">
    <location>
        <begin position="348"/>
        <end position="374"/>
    </location>
</feature>
<sequence length="512" mass="56636">MRYQNWDVLMFPHELCKIPLQEFKTSCQVVQDPEVHYSQTTALLIPTVTCFIPSLPAGESFRISIHSWQNPEASRYVHHISSRHAERVMFEARVFVDGQIAGTKLFHRNGPWPTVLETSVEFDKQGDCKKLEFPAFHRELLSQSYWNPGDDLGRVKVVVSEGIPRDNISMPFERMKNLVAFSFQHAPLDVLEASSIAWPNAAMWRQVALVAPLYNQHPSPKQVEEDDEAHAHSPRKSQNIGFLSSQSNSMPPPPAPFSKPPNFDPFTSDPTRPAFAGWRRQGVSTDTSMPDLSIDSSVQTGSIRNVSDPMIIEKASRNNDMQSTGAYESLCEALLPPVPVNTPQNGSELTSANTMSLRQSSLQRGTSRVGPVDRVPIPRAIGALDAPEGLVSQIEEARLRDTRRLDSSSQSCANKENENLSPAALSEITGPNNQRTASDGSTRRTSNLFTSTNAIGTKRQRNVTPASSKAIDDEDEPRSSPSLRKASRQSNASGNGRGKDIERRVLSNVDNA</sequence>
<accession>A0A384JLD9</accession>
<feature type="compositionally biased region" description="Pro residues" evidence="1">
    <location>
        <begin position="250"/>
        <end position="263"/>
    </location>
</feature>
<dbReference type="AlphaFoldDB" id="A0A384JLD9"/>
<protein>
    <submittedName>
        <fullName evidence="2">Uncharacterized protein</fullName>
    </submittedName>
</protein>
<reference evidence="2 3" key="2">
    <citation type="journal article" date="2012" name="Eukaryot. Cell">
        <title>Genome update of Botrytis cinerea strains B05.10 and T4.</title>
        <authorList>
            <person name="Staats M."/>
            <person name="van Kan J.A."/>
        </authorList>
    </citation>
    <scope>NUCLEOTIDE SEQUENCE [LARGE SCALE GENOMIC DNA]</scope>
    <source>
        <strain evidence="2 3">B05.10</strain>
    </source>
</reference>
<evidence type="ECO:0000313" key="3">
    <source>
        <dbReference type="Proteomes" id="UP000001798"/>
    </source>
</evidence>
<dbReference type="Proteomes" id="UP000001798">
    <property type="component" value="Chromosome 6"/>
</dbReference>
<dbReference type="RefSeq" id="XP_001549227.1">
    <property type="nucleotide sequence ID" value="XM_001549177.2"/>
</dbReference>
<dbReference type="OrthoDB" id="5417628at2759"/>
<dbReference type="OMA" id="YWNPGDD"/>
<feature type="compositionally biased region" description="Polar residues" evidence="1">
    <location>
        <begin position="348"/>
        <end position="366"/>
    </location>
</feature>
<evidence type="ECO:0000256" key="1">
    <source>
        <dbReference type="SAM" id="MobiDB-lite"/>
    </source>
</evidence>
<feature type="region of interest" description="Disordered" evidence="1">
    <location>
        <begin position="218"/>
        <end position="276"/>
    </location>
</feature>
<name>A0A384JLD9_BOTFB</name>
<reference evidence="2 3" key="3">
    <citation type="journal article" date="2017" name="Mol. Plant Pathol.">
        <title>A gapless genome sequence of the fungus Botrytis cinerea.</title>
        <authorList>
            <person name="Van Kan J.A."/>
            <person name="Stassen J.H."/>
            <person name="Mosbach A."/>
            <person name="Van Der Lee T.A."/>
            <person name="Faino L."/>
            <person name="Farmer A.D."/>
            <person name="Papasotiriou D.G."/>
            <person name="Zhou S."/>
            <person name="Seidl M.F."/>
            <person name="Cottam E."/>
            <person name="Edel D."/>
            <person name="Hahn M."/>
            <person name="Schwartz D.C."/>
            <person name="Dietrich R.A."/>
            <person name="Widdison S."/>
            <person name="Scalliet G."/>
        </authorList>
    </citation>
    <scope>NUCLEOTIDE SEQUENCE [LARGE SCALE GENOMIC DNA]</scope>
    <source>
        <strain evidence="2 3">B05.10</strain>
    </source>
</reference>
<dbReference type="KEGG" id="bfu:BCIN_06g06120"/>
<feature type="compositionally biased region" description="Polar residues" evidence="1">
    <location>
        <begin position="429"/>
        <end position="455"/>
    </location>
</feature>
<dbReference type="EMBL" id="CP009810">
    <property type="protein sequence ID" value="ATZ51187.1"/>
    <property type="molecule type" value="Genomic_DNA"/>
</dbReference>
<evidence type="ECO:0000313" key="2">
    <source>
        <dbReference type="EMBL" id="ATZ51187.1"/>
    </source>
</evidence>
<organism evidence="2 3">
    <name type="scientific">Botryotinia fuckeliana (strain B05.10)</name>
    <name type="common">Noble rot fungus</name>
    <name type="synonym">Botrytis cinerea</name>
    <dbReference type="NCBI Taxonomy" id="332648"/>
    <lineage>
        <taxon>Eukaryota</taxon>
        <taxon>Fungi</taxon>
        <taxon>Dikarya</taxon>
        <taxon>Ascomycota</taxon>
        <taxon>Pezizomycotina</taxon>
        <taxon>Leotiomycetes</taxon>
        <taxon>Helotiales</taxon>
        <taxon>Sclerotiniaceae</taxon>
        <taxon>Botrytis</taxon>
    </lineage>
</organism>
<keyword evidence="3" id="KW-1185">Reference proteome</keyword>
<reference evidence="2 3" key="1">
    <citation type="journal article" date="2011" name="PLoS Genet.">
        <title>Genomic analysis of the necrotrophic fungal pathogens Sclerotinia sclerotiorum and Botrytis cinerea.</title>
        <authorList>
            <person name="Amselem J."/>
            <person name="Cuomo C.A."/>
            <person name="van Kan J.A."/>
            <person name="Viaud M."/>
            <person name="Benito E.P."/>
            <person name="Couloux A."/>
            <person name="Coutinho P.M."/>
            <person name="de Vries R.P."/>
            <person name="Dyer P.S."/>
            <person name="Fillinger S."/>
            <person name="Fournier E."/>
            <person name="Gout L."/>
            <person name="Hahn M."/>
            <person name="Kohn L."/>
            <person name="Lapalu N."/>
            <person name="Plummer K.M."/>
            <person name="Pradier J.M."/>
            <person name="Quevillon E."/>
            <person name="Sharon A."/>
            <person name="Simon A."/>
            <person name="ten Have A."/>
            <person name="Tudzynski B."/>
            <person name="Tudzynski P."/>
            <person name="Wincker P."/>
            <person name="Andrew M."/>
            <person name="Anthouard V."/>
            <person name="Beever R.E."/>
            <person name="Beffa R."/>
            <person name="Benoit I."/>
            <person name="Bouzid O."/>
            <person name="Brault B."/>
            <person name="Chen Z."/>
            <person name="Choquer M."/>
            <person name="Collemare J."/>
            <person name="Cotton P."/>
            <person name="Danchin E.G."/>
            <person name="Da Silva C."/>
            <person name="Gautier A."/>
            <person name="Giraud C."/>
            <person name="Giraud T."/>
            <person name="Gonzalez C."/>
            <person name="Grossetete S."/>
            <person name="Guldener U."/>
            <person name="Henrissat B."/>
            <person name="Howlett B.J."/>
            <person name="Kodira C."/>
            <person name="Kretschmer M."/>
            <person name="Lappartient A."/>
            <person name="Leroch M."/>
            <person name="Levis C."/>
            <person name="Mauceli E."/>
            <person name="Neuveglise C."/>
            <person name="Oeser B."/>
            <person name="Pearson M."/>
            <person name="Poulain J."/>
            <person name="Poussereau N."/>
            <person name="Quesneville H."/>
            <person name="Rascle C."/>
            <person name="Schumacher J."/>
            <person name="Segurens B."/>
            <person name="Sexton A."/>
            <person name="Silva E."/>
            <person name="Sirven C."/>
            <person name="Soanes D.M."/>
            <person name="Talbot N.J."/>
            <person name="Templeton M."/>
            <person name="Yandava C."/>
            <person name="Yarden O."/>
            <person name="Zeng Q."/>
            <person name="Rollins J.A."/>
            <person name="Lebrun M.H."/>
            <person name="Dickman M."/>
        </authorList>
    </citation>
    <scope>NUCLEOTIDE SEQUENCE [LARGE SCALE GENOMIC DNA]</scope>
    <source>
        <strain evidence="2 3">B05.10</strain>
    </source>
</reference>
<dbReference type="GeneID" id="5429713"/>
<feature type="region of interest" description="Disordered" evidence="1">
    <location>
        <begin position="401"/>
        <end position="512"/>
    </location>
</feature>
<dbReference type="VEuPathDB" id="FungiDB:Bcin06g06120"/>
<proteinExistence type="predicted"/>